<dbReference type="HOGENOM" id="CLU_2467878_0_0_7"/>
<dbReference type="OrthoDB" id="9804290at2"/>
<organism evidence="2 3">
    <name type="scientific">Syntrophus aciditrophicus (strain SB)</name>
    <dbReference type="NCBI Taxonomy" id="56780"/>
    <lineage>
        <taxon>Bacteria</taxon>
        <taxon>Pseudomonadati</taxon>
        <taxon>Thermodesulfobacteriota</taxon>
        <taxon>Syntrophia</taxon>
        <taxon>Syntrophales</taxon>
        <taxon>Syntrophaceae</taxon>
        <taxon>Syntrophus</taxon>
    </lineage>
</organism>
<evidence type="ECO:0000259" key="1">
    <source>
        <dbReference type="Pfam" id="PF00929"/>
    </source>
</evidence>
<keyword evidence="2" id="KW-0378">Hydrolase</keyword>
<proteinExistence type="predicted"/>
<dbReference type="STRING" id="56780.SYN_02479"/>
<dbReference type="AlphaFoldDB" id="Q2LX10"/>
<dbReference type="Proteomes" id="UP000001933">
    <property type="component" value="Chromosome"/>
</dbReference>
<evidence type="ECO:0000313" key="3">
    <source>
        <dbReference type="Proteomes" id="UP000001933"/>
    </source>
</evidence>
<dbReference type="InterPro" id="IPR013520">
    <property type="entry name" value="Ribonucl_H"/>
</dbReference>
<dbReference type="KEGG" id="sat:SYN_02479"/>
<sequence length="88" mass="10161">MKIENSVIRYHNEENFLKLHGKPIIRKESDQRIVVLDIETTGLIPKRGHCIIKIGAVALKNNEISSKFQNLILIQRCTSRIIELNLQI</sequence>
<dbReference type="InterPro" id="IPR012337">
    <property type="entry name" value="RNaseH-like_sf"/>
</dbReference>
<dbReference type="InParanoid" id="Q2LX10"/>
<dbReference type="GO" id="GO:0004527">
    <property type="term" value="F:exonuclease activity"/>
    <property type="evidence" value="ECO:0007669"/>
    <property type="project" value="UniProtKB-KW"/>
</dbReference>
<dbReference type="EMBL" id="CP000252">
    <property type="protein sequence ID" value="ABC78624.1"/>
    <property type="molecule type" value="Genomic_DNA"/>
</dbReference>
<keyword evidence="2" id="KW-0540">Nuclease</keyword>
<reference evidence="2 3" key="1">
    <citation type="journal article" date="2007" name="Proc. Natl. Acad. Sci. U.S.A.">
        <title>The genome of Syntrophus aciditrophicus: life at the thermodynamic limit of microbial growth.</title>
        <authorList>
            <person name="McInerney M.J."/>
            <person name="Rohlin L."/>
            <person name="Mouttaki H."/>
            <person name="Kim U."/>
            <person name="Krupp R.S."/>
            <person name="Rios-Hernandez L."/>
            <person name="Sieber J."/>
            <person name="Struchtemeyer C.G."/>
            <person name="Bhattacharyya A."/>
            <person name="Campbell J.W."/>
            <person name="Gunsalus R.P."/>
        </authorList>
    </citation>
    <scope>NUCLEOTIDE SEQUENCE [LARGE SCALE GENOMIC DNA]</scope>
    <source>
        <strain evidence="2 3">SB</strain>
    </source>
</reference>
<name>Q2LX10_SYNAS</name>
<dbReference type="InterPro" id="IPR036397">
    <property type="entry name" value="RNaseH_sf"/>
</dbReference>
<dbReference type="GO" id="GO:0006259">
    <property type="term" value="P:DNA metabolic process"/>
    <property type="evidence" value="ECO:0007669"/>
    <property type="project" value="UniProtKB-ARBA"/>
</dbReference>
<protein>
    <submittedName>
        <fullName evidence="2">Exonuclease</fullName>
    </submittedName>
</protein>
<dbReference type="RefSeq" id="WP_011418641.1">
    <property type="nucleotide sequence ID" value="NC_007759.1"/>
</dbReference>
<dbReference type="Pfam" id="PF00929">
    <property type="entry name" value="RNase_T"/>
    <property type="match status" value="1"/>
</dbReference>
<keyword evidence="3" id="KW-1185">Reference proteome</keyword>
<dbReference type="GO" id="GO:0003676">
    <property type="term" value="F:nucleic acid binding"/>
    <property type="evidence" value="ECO:0007669"/>
    <property type="project" value="InterPro"/>
</dbReference>
<accession>Q2LX10</accession>
<dbReference type="Gene3D" id="3.30.420.10">
    <property type="entry name" value="Ribonuclease H-like superfamily/Ribonuclease H"/>
    <property type="match status" value="1"/>
</dbReference>
<gene>
    <name evidence="2" type="ORF">SYN_02479</name>
</gene>
<dbReference type="SUPFAM" id="SSF53098">
    <property type="entry name" value="Ribonuclease H-like"/>
    <property type="match status" value="1"/>
</dbReference>
<keyword evidence="2" id="KW-0269">Exonuclease</keyword>
<feature type="domain" description="Exonuclease" evidence="1">
    <location>
        <begin position="34"/>
        <end position="73"/>
    </location>
</feature>
<dbReference type="eggNOG" id="COG2176">
    <property type="taxonomic scope" value="Bacteria"/>
</dbReference>
<evidence type="ECO:0000313" key="2">
    <source>
        <dbReference type="EMBL" id="ABC78624.1"/>
    </source>
</evidence>